<keyword evidence="16" id="KW-1185">Reference proteome</keyword>
<keyword evidence="6" id="KW-0408">Iron</keyword>
<evidence type="ECO:0000256" key="11">
    <source>
        <dbReference type="PROSITE-ProRule" id="PRU01360"/>
    </source>
</evidence>
<dbReference type="CDD" id="cd01347">
    <property type="entry name" value="ligand_gated_channel"/>
    <property type="match status" value="1"/>
</dbReference>
<dbReference type="SUPFAM" id="SSF56935">
    <property type="entry name" value="Porins"/>
    <property type="match status" value="1"/>
</dbReference>
<evidence type="ECO:0000256" key="8">
    <source>
        <dbReference type="ARBA" id="ARBA00023077"/>
    </source>
</evidence>
<protein>
    <submittedName>
        <fullName evidence="15">Iron complex outermembrane receptor protein</fullName>
    </submittedName>
</protein>
<reference evidence="15 16" key="1">
    <citation type="submission" date="2020-03" db="EMBL/GenBank/DDBJ databases">
        <title>Genomic Encyclopedia of Type Strains, Phase IV (KMG-IV): sequencing the most valuable type-strain genomes for metagenomic binning, comparative biology and taxonomic classification.</title>
        <authorList>
            <person name="Goeker M."/>
        </authorList>
    </citation>
    <scope>NUCLEOTIDE SEQUENCE [LARGE SCALE GENOMIC DNA]</scope>
    <source>
        <strain evidence="15 16">DSM 25229</strain>
    </source>
</reference>
<dbReference type="Pfam" id="PF07715">
    <property type="entry name" value="Plug"/>
    <property type="match status" value="1"/>
</dbReference>
<dbReference type="GO" id="GO:0006826">
    <property type="term" value="P:iron ion transport"/>
    <property type="evidence" value="ECO:0007669"/>
    <property type="project" value="UniProtKB-KW"/>
</dbReference>
<dbReference type="InterPro" id="IPR039426">
    <property type="entry name" value="TonB-dep_rcpt-like"/>
</dbReference>
<evidence type="ECO:0000256" key="2">
    <source>
        <dbReference type="ARBA" id="ARBA00022448"/>
    </source>
</evidence>
<comment type="caution">
    <text evidence="15">The sequence shown here is derived from an EMBL/GenBank/DDBJ whole genome shotgun (WGS) entry which is preliminary data.</text>
</comment>
<evidence type="ECO:0000259" key="13">
    <source>
        <dbReference type="Pfam" id="PF00593"/>
    </source>
</evidence>
<evidence type="ECO:0000259" key="14">
    <source>
        <dbReference type="Pfam" id="PF07715"/>
    </source>
</evidence>
<name>A0A7X5XSK0_9SPHN</name>
<evidence type="ECO:0000256" key="12">
    <source>
        <dbReference type="RuleBase" id="RU003357"/>
    </source>
</evidence>
<keyword evidence="15" id="KW-0675">Receptor</keyword>
<evidence type="ECO:0000313" key="16">
    <source>
        <dbReference type="Proteomes" id="UP000535078"/>
    </source>
</evidence>
<evidence type="ECO:0000256" key="3">
    <source>
        <dbReference type="ARBA" id="ARBA00022452"/>
    </source>
</evidence>
<evidence type="ECO:0000256" key="7">
    <source>
        <dbReference type="ARBA" id="ARBA00023065"/>
    </source>
</evidence>
<dbReference type="Pfam" id="PF00593">
    <property type="entry name" value="TonB_dep_Rec_b-barrel"/>
    <property type="match status" value="1"/>
</dbReference>
<evidence type="ECO:0000313" key="15">
    <source>
        <dbReference type="EMBL" id="NJB90148.1"/>
    </source>
</evidence>
<evidence type="ECO:0000256" key="6">
    <source>
        <dbReference type="ARBA" id="ARBA00023004"/>
    </source>
</evidence>
<evidence type="ECO:0000256" key="1">
    <source>
        <dbReference type="ARBA" id="ARBA00004571"/>
    </source>
</evidence>
<dbReference type="AlphaFoldDB" id="A0A7X5XSK0"/>
<sequence>MAPLHAAMAQDAAAPEAPAAQEDAYSGEILVTAQRREERVQDIPVAITAFGGQQVEKLGILSLENIAPRVPSFYFGSFGAARPQLYIRGIGTRSFDPGSESSVGVFIDDVYAGRASGSFGSLRDIERIEVLRGPQGTLYGRNTIAGAINVITKGPTDHFTGEAEAGISNYDGYSLFGAVGGPIASDKLMFRVAGWKAERDGYQTNLTTGNKFQGIDNWGGRARLKFAPSDEFTIDLTAELSRDGDKAAFAGFNRGSGPARSLAGVTTPANPFAVFLGRAGRTPIAYTGGNEGYWSFDPYLDRKTESYIGRVEYDAGFATITSISALKKLRISDGRDLEGSSLDVINQLSNERSRQFTQEIRITSDPSGPASFDGALDWIIGAFYYRDRSSRRDEFRLGNDSVVAGIPLPSPPNPAGTPGGPQVSTAISDYEIDSYAIFGQATLHLGEKFEVTLGGRYTRDEKRAVQQGLNTRPGVPLVAVPFAVDNSATYESFDPRVVATYKFSPDASIYASFSTGFKSGGFQYVPFSAAQANVLFQPEDITTYEVGFKSEWLDRRLRFNVAAFHYDYKDLQVSRIVDLGGGAAASLISNAASSKIYGADVELLLRPSDNFDLSVTYGYLDAKYDSYFTNAAGVPPTAATNFSDRPLVRAPKHSINVGGEWRIPIGDDSGLTLRADYAMLAKFYHEPGEADPIYGGAVSLSKEPSYGLLDLRAAYEIGDFRITAYVTNATNKNYRRTVLALGSTLSDFPGEPRIYGLKVGYRF</sequence>
<dbReference type="RefSeq" id="WP_167921627.1">
    <property type="nucleotide sequence ID" value="NZ_JAATIT010000003.1"/>
</dbReference>
<keyword evidence="7" id="KW-0406">Ion transport</keyword>
<dbReference type="InterPro" id="IPR000531">
    <property type="entry name" value="Beta-barrel_TonB"/>
</dbReference>
<evidence type="ECO:0000256" key="5">
    <source>
        <dbReference type="ARBA" id="ARBA00022692"/>
    </source>
</evidence>
<gene>
    <name evidence="15" type="ORF">GGR90_002342</name>
</gene>
<comment type="similarity">
    <text evidence="11 12">Belongs to the TonB-dependent receptor family.</text>
</comment>
<dbReference type="PROSITE" id="PS52016">
    <property type="entry name" value="TONB_DEPENDENT_REC_3"/>
    <property type="match status" value="1"/>
</dbReference>
<keyword evidence="3 11" id="KW-1134">Transmembrane beta strand</keyword>
<organism evidence="15 16">
    <name type="scientific">Sphingopyxis italica</name>
    <dbReference type="NCBI Taxonomy" id="1129133"/>
    <lineage>
        <taxon>Bacteria</taxon>
        <taxon>Pseudomonadati</taxon>
        <taxon>Pseudomonadota</taxon>
        <taxon>Alphaproteobacteria</taxon>
        <taxon>Sphingomonadales</taxon>
        <taxon>Sphingomonadaceae</taxon>
        <taxon>Sphingopyxis</taxon>
    </lineage>
</organism>
<evidence type="ECO:0000256" key="10">
    <source>
        <dbReference type="ARBA" id="ARBA00023237"/>
    </source>
</evidence>
<dbReference type="InterPro" id="IPR012910">
    <property type="entry name" value="Plug_dom"/>
</dbReference>
<proteinExistence type="inferred from homology"/>
<keyword evidence="8 12" id="KW-0798">TonB box</keyword>
<dbReference type="InterPro" id="IPR036942">
    <property type="entry name" value="Beta-barrel_TonB_sf"/>
</dbReference>
<keyword evidence="9 11" id="KW-0472">Membrane</keyword>
<keyword evidence="5 11" id="KW-0812">Transmembrane</keyword>
<dbReference type="Proteomes" id="UP000535078">
    <property type="component" value="Unassembled WGS sequence"/>
</dbReference>
<evidence type="ECO:0000256" key="9">
    <source>
        <dbReference type="ARBA" id="ARBA00023136"/>
    </source>
</evidence>
<keyword evidence="2 11" id="KW-0813">Transport</keyword>
<feature type="domain" description="TonB-dependent receptor-like beta-barrel" evidence="13">
    <location>
        <begin position="268"/>
        <end position="728"/>
    </location>
</feature>
<keyword evidence="4" id="KW-0410">Iron transport</keyword>
<feature type="domain" description="TonB-dependent receptor plug" evidence="14">
    <location>
        <begin position="40"/>
        <end position="147"/>
    </location>
</feature>
<evidence type="ECO:0000256" key="4">
    <source>
        <dbReference type="ARBA" id="ARBA00022496"/>
    </source>
</evidence>
<dbReference type="GO" id="GO:0009279">
    <property type="term" value="C:cell outer membrane"/>
    <property type="evidence" value="ECO:0007669"/>
    <property type="project" value="UniProtKB-SubCell"/>
</dbReference>
<dbReference type="PANTHER" id="PTHR32552:SF81">
    <property type="entry name" value="TONB-DEPENDENT OUTER MEMBRANE RECEPTOR"/>
    <property type="match status" value="1"/>
</dbReference>
<dbReference type="EMBL" id="JAATIT010000003">
    <property type="protein sequence ID" value="NJB90148.1"/>
    <property type="molecule type" value="Genomic_DNA"/>
</dbReference>
<comment type="subcellular location">
    <subcellularLocation>
        <location evidence="1 11">Cell outer membrane</location>
        <topology evidence="1 11">Multi-pass membrane protein</topology>
    </subcellularLocation>
</comment>
<dbReference type="Gene3D" id="2.40.170.20">
    <property type="entry name" value="TonB-dependent receptor, beta-barrel domain"/>
    <property type="match status" value="1"/>
</dbReference>
<accession>A0A7X5XSK0</accession>
<dbReference type="PANTHER" id="PTHR32552">
    <property type="entry name" value="FERRICHROME IRON RECEPTOR-RELATED"/>
    <property type="match status" value="1"/>
</dbReference>
<keyword evidence="10 11" id="KW-0998">Cell outer membrane</keyword>